<dbReference type="EnsemblPlants" id="OMERI10G13580.1">
    <property type="protein sequence ID" value="OMERI10G13580.1"/>
    <property type="gene ID" value="OMERI10G13580"/>
</dbReference>
<proteinExistence type="predicted"/>
<evidence type="ECO:0000313" key="2">
    <source>
        <dbReference type="EnsemblPlants" id="OMERI10G13580.1"/>
    </source>
</evidence>
<feature type="transmembrane region" description="Helical" evidence="1">
    <location>
        <begin position="12"/>
        <end position="29"/>
    </location>
</feature>
<dbReference type="Proteomes" id="UP000008021">
    <property type="component" value="Chromosome 10"/>
</dbReference>
<sequence length="62" mass="7217">MIKIDQLSFHFAKPGVLYSSYIVLLLSLVEREISQSKKRSDVLMRMSTEINYSLIHAMTRIN</sequence>
<reference evidence="2" key="1">
    <citation type="submission" date="2015-04" db="UniProtKB">
        <authorList>
            <consortium name="EnsemblPlants"/>
        </authorList>
    </citation>
    <scope>IDENTIFICATION</scope>
</reference>
<keyword evidence="1" id="KW-0812">Transmembrane</keyword>
<organism evidence="2">
    <name type="scientific">Oryza meridionalis</name>
    <dbReference type="NCBI Taxonomy" id="40149"/>
    <lineage>
        <taxon>Eukaryota</taxon>
        <taxon>Viridiplantae</taxon>
        <taxon>Streptophyta</taxon>
        <taxon>Embryophyta</taxon>
        <taxon>Tracheophyta</taxon>
        <taxon>Spermatophyta</taxon>
        <taxon>Magnoliopsida</taxon>
        <taxon>Liliopsida</taxon>
        <taxon>Poales</taxon>
        <taxon>Poaceae</taxon>
        <taxon>BOP clade</taxon>
        <taxon>Oryzoideae</taxon>
        <taxon>Oryzeae</taxon>
        <taxon>Oryzinae</taxon>
        <taxon>Oryza</taxon>
    </lineage>
</organism>
<reference evidence="2" key="2">
    <citation type="submission" date="2018-05" db="EMBL/GenBank/DDBJ databases">
        <title>OmerRS3 (Oryza meridionalis Reference Sequence Version 3).</title>
        <authorList>
            <person name="Zhang J."/>
            <person name="Kudrna D."/>
            <person name="Lee S."/>
            <person name="Talag J."/>
            <person name="Welchert J."/>
            <person name="Wing R.A."/>
        </authorList>
    </citation>
    <scope>NUCLEOTIDE SEQUENCE [LARGE SCALE GENOMIC DNA]</scope>
    <source>
        <strain evidence="2">cv. OR44</strain>
    </source>
</reference>
<dbReference type="Gramene" id="OMERI10G13580.1">
    <property type="protein sequence ID" value="OMERI10G13580.1"/>
    <property type="gene ID" value="OMERI10G13580"/>
</dbReference>
<accession>A0A0E0F0E4</accession>
<dbReference type="AlphaFoldDB" id="A0A0E0F0E4"/>
<protein>
    <submittedName>
        <fullName evidence="2">Uncharacterized protein</fullName>
    </submittedName>
</protein>
<dbReference type="HOGENOM" id="CLU_2907935_0_0_1"/>
<keyword evidence="1" id="KW-0472">Membrane</keyword>
<keyword evidence="3" id="KW-1185">Reference proteome</keyword>
<evidence type="ECO:0000256" key="1">
    <source>
        <dbReference type="SAM" id="Phobius"/>
    </source>
</evidence>
<name>A0A0E0F0E4_9ORYZ</name>
<keyword evidence="1" id="KW-1133">Transmembrane helix</keyword>
<evidence type="ECO:0000313" key="3">
    <source>
        <dbReference type="Proteomes" id="UP000008021"/>
    </source>
</evidence>